<keyword evidence="2 11" id="KW-0813">Transport</keyword>
<evidence type="ECO:0000259" key="13">
    <source>
        <dbReference type="Pfam" id="PF00593"/>
    </source>
</evidence>
<evidence type="ECO:0000256" key="6">
    <source>
        <dbReference type="ARBA" id="ARBA00023004"/>
    </source>
</evidence>
<evidence type="ECO:0000256" key="9">
    <source>
        <dbReference type="ARBA" id="ARBA00023136"/>
    </source>
</evidence>
<name>A0ABW1YNK7_9GAMM</name>
<dbReference type="InterPro" id="IPR012910">
    <property type="entry name" value="Plug_dom"/>
</dbReference>
<comment type="subcellular location">
    <subcellularLocation>
        <location evidence="1 11">Cell outer membrane</location>
        <topology evidence="1 11">Multi-pass membrane protein</topology>
    </subcellularLocation>
</comment>
<evidence type="ECO:0000256" key="7">
    <source>
        <dbReference type="ARBA" id="ARBA00023065"/>
    </source>
</evidence>
<evidence type="ECO:0000256" key="8">
    <source>
        <dbReference type="ARBA" id="ARBA00023077"/>
    </source>
</evidence>
<feature type="domain" description="TonB-dependent receptor-like beta-barrel" evidence="13">
    <location>
        <begin position="269"/>
        <end position="738"/>
    </location>
</feature>
<keyword evidence="16" id="KW-1185">Reference proteome</keyword>
<proteinExistence type="inferred from homology"/>
<keyword evidence="3 11" id="KW-1134">Transmembrane beta strand</keyword>
<dbReference type="Pfam" id="PF00593">
    <property type="entry name" value="TonB_dep_Rec_b-barrel"/>
    <property type="match status" value="1"/>
</dbReference>
<accession>A0ABW1YNK7</accession>
<sequence>MKDNNHFPSLFSFSLIPFALSGLTIAIAGTHSSGTMAQADYGIEEVTVTARKREENLQQTPVSITAIGGDAISDSAIGSITEIESLSPNLNFTVGTGGGSSSVNAFIRGVGEFDFLLTKDPAVGLYIDGVYMARTFGANMELADIERIEVLRGPQGTLFGKNTIGGAINVVTRKPDDTISYSLEVTRGSHGYRAANAYFQLPLSETLSASLSTIVKKSDGWQQRPGGDAGDDDVSAGRLRLAWTPSEFFESQLSIDAVHQRQNSYPNAMLAWNDNAIFALLQNALLEPCCTPTKDIDGSGAASTQLLRDDLDGSGINWINEWALDTVTVKSVTAYREMEALFGRDGDNSALNYAGDVHDQNHRQFSQELQLSSAAFDEKMQWTAGLYYFSETTRDQTRLVTAEGLHGALAALPQPLLFPGEAIAFDLTVDFDNRQQSDSLAAFFHSSYAFDEQWSLTAGARYTQEEKTFEQSATRIASGLPLLLPDISADNPFATPGEACSDLTPDGSYRCTQQWYEFSPKLGLEYQLNPELMLYSHVSRGFRSGGFNGRPTSISEVAEYDPETLTGYELGLKSQWLDNRLRLNGGLFLNKYRDQQVVIISASETGISAITENAGRSTMQGLELELSALPSANLEISAGLAYLDAHYDEWHDDTGDHSDRDFEYAPDLSGNLAMRYSWQFDSGSSLVLRGSGAYKGETYLDATNTEQLHAPGHTLWDSSLKYYSADSRWEIGLHGKNLGDKRVLNAGFSALDAFGFVEGSYNAPRRVLLSVKYLVE</sequence>
<evidence type="ECO:0000313" key="16">
    <source>
        <dbReference type="Proteomes" id="UP001596425"/>
    </source>
</evidence>
<evidence type="ECO:0000256" key="11">
    <source>
        <dbReference type="PROSITE-ProRule" id="PRU01360"/>
    </source>
</evidence>
<evidence type="ECO:0000256" key="2">
    <source>
        <dbReference type="ARBA" id="ARBA00022448"/>
    </source>
</evidence>
<dbReference type="SUPFAM" id="SSF56935">
    <property type="entry name" value="Porins"/>
    <property type="match status" value="1"/>
</dbReference>
<comment type="caution">
    <text evidence="15">The sequence shown here is derived from an EMBL/GenBank/DDBJ whole genome shotgun (WGS) entry which is preliminary data.</text>
</comment>
<dbReference type="PROSITE" id="PS52016">
    <property type="entry name" value="TONB_DEPENDENT_REC_3"/>
    <property type="match status" value="1"/>
</dbReference>
<evidence type="ECO:0000256" key="1">
    <source>
        <dbReference type="ARBA" id="ARBA00004571"/>
    </source>
</evidence>
<keyword evidence="6" id="KW-0408">Iron</keyword>
<dbReference type="PANTHER" id="PTHR32552:SF81">
    <property type="entry name" value="TONB-DEPENDENT OUTER MEMBRANE RECEPTOR"/>
    <property type="match status" value="1"/>
</dbReference>
<keyword evidence="10 11" id="KW-0998">Cell outer membrane</keyword>
<dbReference type="PANTHER" id="PTHR32552">
    <property type="entry name" value="FERRICHROME IRON RECEPTOR-RELATED"/>
    <property type="match status" value="1"/>
</dbReference>
<comment type="similarity">
    <text evidence="11 12">Belongs to the TonB-dependent receptor family.</text>
</comment>
<keyword evidence="9 11" id="KW-0472">Membrane</keyword>
<gene>
    <name evidence="15" type="ORF">ACFQBM_13720</name>
</gene>
<keyword evidence="7" id="KW-0406">Ion transport</keyword>
<dbReference type="InterPro" id="IPR000531">
    <property type="entry name" value="Beta-barrel_TonB"/>
</dbReference>
<keyword evidence="5 11" id="KW-0812">Transmembrane</keyword>
<evidence type="ECO:0000256" key="5">
    <source>
        <dbReference type="ARBA" id="ARBA00022692"/>
    </source>
</evidence>
<dbReference type="InterPro" id="IPR036942">
    <property type="entry name" value="Beta-barrel_TonB_sf"/>
</dbReference>
<dbReference type="Pfam" id="PF07715">
    <property type="entry name" value="Plug"/>
    <property type="match status" value="1"/>
</dbReference>
<evidence type="ECO:0000256" key="10">
    <source>
        <dbReference type="ARBA" id="ARBA00023237"/>
    </source>
</evidence>
<evidence type="ECO:0000313" key="15">
    <source>
        <dbReference type="EMBL" id="MFC6634354.1"/>
    </source>
</evidence>
<dbReference type="EMBL" id="JBHSVR010000001">
    <property type="protein sequence ID" value="MFC6634354.1"/>
    <property type="molecule type" value="Genomic_DNA"/>
</dbReference>
<dbReference type="RefSeq" id="WP_193193148.1">
    <property type="nucleotide sequence ID" value="NZ_JACZFR010000039.1"/>
</dbReference>
<evidence type="ECO:0000259" key="14">
    <source>
        <dbReference type="Pfam" id="PF07715"/>
    </source>
</evidence>
<keyword evidence="15" id="KW-0675">Receptor</keyword>
<evidence type="ECO:0000256" key="3">
    <source>
        <dbReference type="ARBA" id="ARBA00022452"/>
    </source>
</evidence>
<feature type="domain" description="TonB-dependent receptor plug" evidence="14">
    <location>
        <begin position="57"/>
        <end position="167"/>
    </location>
</feature>
<dbReference type="Gene3D" id="2.40.170.20">
    <property type="entry name" value="TonB-dependent receptor, beta-barrel domain"/>
    <property type="match status" value="1"/>
</dbReference>
<evidence type="ECO:0000256" key="12">
    <source>
        <dbReference type="RuleBase" id="RU003357"/>
    </source>
</evidence>
<dbReference type="InterPro" id="IPR039426">
    <property type="entry name" value="TonB-dep_rcpt-like"/>
</dbReference>
<protein>
    <submittedName>
        <fullName evidence="15">TonB-dependent receptor</fullName>
    </submittedName>
</protein>
<dbReference type="Proteomes" id="UP001596425">
    <property type="component" value="Unassembled WGS sequence"/>
</dbReference>
<keyword evidence="8 12" id="KW-0798">TonB box</keyword>
<evidence type="ECO:0000256" key="4">
    <source>
        <dbReference type="ARBA" id="ARBA00022496"/>
    </source>
</evidence>
<keyword evidence="4" id="KW-0410">Iron transport</keyword>
<reference evidence="16" key="1">
    <citation type="journal article" date="2019" name="Int. J. Syst. Evol. Microbiol.">
        <title>The Global Catalogue of Microorganisms (GCM) 10K type strain sequencing project: providing services to taxonomists for standard genome sequencing and annotation.</title>
        <authorList>
            <consortium name="The Broad Institute Genomics Platform"/>
            <consortium name="The Broad Institute Genome Sequencing Center for Infectious Disease"/>
            <person name="Wu L."/>
            <person name="Ma J."/>
        </authorList>
    </citation>
    <scope>NUCLEOTIDE SEQUENCE [LARGE SCALE GENOMIC DNA]</scope>
    <source>
        <strain evidence="16">CGMCC 1.13718</strain>
    </source>
</reference>
<organism evidence="15 16">
    <name type="scientific">Microbulbifer taiwanensis</name>
    <dbReference type="NCBI Taxonomy" id="986746"/>
    <lineage>
        <taxon>Bacteria</taxon>
        <taxon>Pseudomonadati</taxon>
        <taxon>Pseudomonadota</taxon>
        <taxon>Gammaproteobacteria</taxon>
        <taxon>Cellvibrionales</taxon>
        <taxon>Microbulbiferaceae</taxon>
        <taxon>Microbulbifer</taxon>
    </lineage>
</organism>